<evidence type="ECO:0000256" key="1">
    <source>
        <dbReference type="ARBA" id="ARBA00005125"/>
    </source>
</evidence>
<keyword evidence="5" id="KW-1185">Reference proteome</keyword>
<accession>A0ABS7EER3</accession>
<gene>
    <name evidence="4" type="ORF">K0504_07250</name>
</gene>
<evidence type="ECO:0000313" key="5">
    <source>
        <dbReference type="Proteomes" id="UP001166251"/>
    </source>
</evidence>
<dbReference type="InterPro" id="IPR036291">
    <property type="entry name" value="NAD(P)-bd_dom_sf"/>
</dbReference>
<evidence type="ECO:0000256" key="2">
    <source>
        <dbReference type="ARBA" id="ARBA00007637"/>
    </source>
</evidence>
<sequence length="280" mass="30504">MKIAVTGATGFIGIHVVKLLLAQGHQVTAILHRSPLPLGDSQLKTVSLPLTQLASSPLAFARLHEPDVLIDLGWQHLDDYHHQSHIEQQPQAHLAMISNLLKQGLKRVVGIGTCFEYGEAQGEIDEQQPCQPSLGYAQGKLNLLQMLQQLQAQCEFSLLWMRPFYVYGLNPNRATLFSAIAHAAQQKQASFELQTPYAEHDFIAVEQLAAHIVHLATEHQATGVVNCCSGKVRSVMAIAQHFANTNQLNVAIIAAADAEPAPCTAMFGSVARLHAMAETS</sequence>
<protein>
    <submittedName>
        <fullName evidence="4">NAD(P)-dependent oxidoreductase</fullName>
    </submittedName>
</protein>
<dbReference type="EMBL" id="JAHZSS010000006">
    <property type="protein sequence ID" value="MBW8190827.1"/>
    <property type="molecule type" value="Genomic_DNA"/>
</dbReference>
<dbReference type="InterPro" id="IPR001509">
    <property type="entry name" value="Epimerase_deHydtase"/>
</dbReference>
<dbReference type="PANTHER" id="PTHR43000">
    <property type="entry name" value="DTDP-D-GLUCOSE 4,6-DEHYDRATASE-RELATED"/>
    <property type="match status" value="1"/>
</dbReference>
<dbReference type="SUPFAM" id="SSF51735">
    <property type="entry name" value="NAD(P)-binding Rossmann-fold domains"/>
    <property type="match status" value="1"/>
</dbReference>
<name>A0ABS7EER3_9GAMM</name>
<feature type="domain" description="NAD-dependent epimerase/dehydratase" evidence="3">
    <location>
        <begin position="3"/>
        <end position="227"/>
    </location>
</feature>
<dbReference type="RefSeq" id="WP_220103507.1">
    <property type="nucleotide sequence ID" value="NZ_JAHZSS010000006.1"/>
</dbReference>
<evidence type="ECO:0000313" key="4">
    <source>
        <dbReference type="EMBL" id="MBW8190827.1"/>
    </source>
</evidence>
<comment type="similarity">
    <text evidence="2">Belongs to the NAD(P)-dependent epimerase/dehydratase family.</text>
</comment>
<dbReference type="Gene3D" id="3.40.50.720">
    <property type="entry name" value="NAD(P)-binding Rossmann-like Domain"/>
    <property type="match status" value="1"/>
</dbReference>
<evidence type="ECO:0000259" key="3">
    <source>
        <dbReference type="Pfam" id="PF01370"/>
    </source>
</evidence>
<dbReference type="Proteomes" id="UP001166251">
    <property type="component" value="Unassembled WGS sequence"/>
</dbReference>
<organism evidence="4 5">
    <name type="scientific">Neiella holothuriorum</name>
    <dbReference type="NCBI Taxonomy" id="2870530"/>
    <lineage>
        <taxon>Bacteria</taxon>
        <taxon>Pseudomonadati</taxon>
        <taxon>Pseudomonadota</taxon>
        <taxon>Gammaproteobacteria</taxon>
        <taxon>Alteromonadales</taxon>
        <taxon>Echinimonadaceae</taxon>
        <taxon>Neiella</taxon>
    </lineage>
</organism>
<comment type="caution">
    <text evidence="4">The sequence shown here is derived from an EMBL/GenBank/DDBJ whole genome shotgun (WGS) entry which is preliminary data.</text>
</comment>
<comment type="pathway">
    <text evidence="1">Bacterial outer membrane biogenesis; LPS O-antigen biosynthesis.</text>
</comment>
<dbReference type="Pfam" id="PF01370">
    <property type="entry name" value="Epimerase"/>
    <property type="match status" value="1"/>
</dbReference>
<reference evidence="4" key="1">
    <citation type="submission" date="2021-07" db="EMBL/GenBank/DDBJ databases">
        <title>Neiella marina sp. nov., isolated from the intestinal content of sea cucumber Apostichopus japonicus.</title>
        <authorList>
            <person name="Bai X."/>
        </authorList>
    </citation>
    <scope>NUCLEOTIDE SEQUENCE</scope>
    <source>
        <strain evidence="4">126</strain>
    </source>
</reference>
<proteinExistence type="inferred from homology"/>